<dbReference type="Pfam" id="PF13356">
    <property type="entry name" value="Arm-DNA-bind_3"/>
    <property type="match status" value="1"/>
</dbReference>
<dbReference type="GO" id="GO:0003677">
    <property type="term" value="F:DNA binding"/>
    <property type="evidence" value="ECO:0007669"/>
    <property type="project" value="UniProtKB-KW"/>
</dbReference>
<dbReference type="Gene3D" id="1.10.150.130">
    <property type="match status" value="1"/>
</dbReference>
<dbReference type="Gene3D" id="3.30.160.390">
    <property type="entry name" value="Integrase, DNA-binding domain"/>
    <property type="match status" value="1"/>
</dbReference>
<keyword evidence="2" id="KW-0229">DNA integration</keyword>
<protein>
    <submittedName>
        <fullName evidence="6">Integrase</fullName>
    </submittedName>
</protein>
<evidence type="ECO:0000256" key="1">
    <source>
        <dbReference type="ARBA" id="ARBA00008857"/>
    </source>
</evidence>
<dbReference type="GO" id="GO:0006310">
    <property type="term" value="P:DNA recombination"/>
    <property type="evidence" value="ECO:0007669"/>
    <property type="project" value="UniProtKB-KW"/>
</dbReference>
<organism evidence="6 7">
    <name type="scientific">Arcicella rosea</name>
    <dbReference type="NCBI Taxonomy" id="502909"/>
    <lineage>
        <taxon>Bacteria</taxon>
        <taxon>Pseudomonadati</taxon>
        <taxon>Bacteroidota</taxon>
        <taxon>Cytophagia</taxon>
        <taxon>Cytophagales</taxon>
        <taxon>Flectobacillaceae</taxon>
        <taxon>Arcicella</taxon>
    </lineage>
</organism>
<dbReference type="Gene3D" id="1.10.443.10">
    <property type="entry name" value="Intergrase catalytic core"/>
    <property type="match status" value="1"/>
</dbReference>
<proteinExistence type="inferred from homology"/>
<evidence type="ECO:0000256" key="3">
    <source>
        <dbReference type="ARBA" id="ARBA00023125"/>
    </source>
</evidence>
<comment type="similarity">
    <text evidence="1">Belongs to the 'phage' integrase family.</text>
</comment>
<feature type="domain" description="Tyr recombinase" evidence="5">
    <location>
        <begin position="201"/>
        <end position="381"/>
    </location>
</feature>
<dbReference type="InterPro" id="IPR013762">
    <property type="entry name" value="Integrase-like_cat_sf"/>
</dbReference>
<reference evidence="6 7" key="1">
    <citation type="submission" date="2020-08" db="EMBL/GenBank/DDBJ databases">
        <title>Functional genomics of gut bacteria from endangered species of beetles.</title>
        <authorList>
            <person name="Carlos-Shanley C."/>
        </authorList>
    </citation>
    <scope>NUCLEOTIDE SEQUENCE [LARGE SCALE GENOMIC DNA]</scope>
    <source>
        <strain evidence="6 7">S00070</strain>
    </source>
</reference>
<gene>
    <name evidence="6" type="ORF">HNP25_000073</name>
</gene>
<evidence type="ECO:0000256" key="4">
    <source>
        <dbReference type="ARBA" id="ARBA00023172"/>
    </source>
</evidence>
<dbReference type="CDD" id="cd00801">
    <property type="entry name" value="INT_P4_C"/>
    <property type="match status" value="1"/>
</dbReference>
<evidence type="ECO:0000259" key="5">
    <source>
        <dbReference type="PROSITE" id="PS51898"/>
    </source>
</evidence>
<evidence type="ECO:0000256" key="2">
    <source>
        <dbReference type="ARBA" id="ARBA00022908"/>
    </source>
</evidence>
<sequence length="406" mass="47235">MSLNDIKCRTAKPKEKKYKLSDSEGLYLEVMPTGSKYWRIKYRIHGKEKRIAVGVYPKVSLQEARQEKDKIKGTLKSGLDPALSRIEQKQKAIFESAQTFEQIAKEWHSKGIDSWNPRYAQTIMHRLEKYAFTEIGSFPMQMLKPIIILACLQKIERTAPEMARRVKQLISHIFRYAIATNRMENDLTIGLETALKKYKKGHFASIDIDDLPNFLTALHNHKSRLYHQTFLAIKLMFLTFVRTAELVEAKWSEIDFEQAMWTIPAERMKMKSPHLVPLSRQAINILTELKDMNGKREYIFPSLPRPQKPMSKGTILVALKRMGYSNQMTGHGFRALALGILKEKLEYSHEIADRQLAHVPKSSTDRAYDRAKFLPQRIIMMQKYADYLDEVYLETTKKRTLSMCNN</sequence>
<dbReference type="InterPro" id="IPR025166">
    <property type="entry name" value="Integrase_DNA_bind_dom"/>
</dbReference>
<comment type="caution">
    <text evidence="6">The sequence shown here is derived from an EMBL/GenBank/DDBJ whole genome shotgun (WGS) entry which is preliminary data.</text>
</comment>
<dbReference type="AlphaFoldDB" id="A0A841EGK9"/>
<dbReference type="InterPro" id="IPR038488">
    <property type="entry name" value="Integrase_DNA-bd_sf"/>
</dbReference>
<evidence type="ECO:0000313" key="6">
    <source>
        <dbReference type="EMBL" id="MBB6001434.1"/>
    </source>
</evidence>
<keyword evidence="4" id="KW-0233">DNA recombination</keyword>
<dbReference type="PANTHER" id="PTHR30629">
    <property type="entry name" value="PROPHAGE INTEGRASE"/>
    <property type="match status" value="1"/>
</dbReference>
<dbReference type="InterPro" id="IPR010998">
    <property type="entry name" value="Integrase_recombinase_N"/>
</dbReference>
<dbReference type="GO" id="GO:0015074">
    <property type="term" value="P:DNA integration"/>
    <property type="evidence" value="ECO:0007669"/>
    <property type="project" value="UniProtKB-KW"/>
</dbReference>
<dbReference type="EMBL" id="JACHKT010000001">
    <property type="protein sequence ID" value="MBB6001434.1"/>
    <property type="molecule type" value="Genomic_DNA"/>
</dbReference>
<dbReference type="InterPro" id="IPR002104">
    <property type="entry name" value="Integrase_catalytic"/>
</dbReference>
<dbReference type="RefSeq" id="WP_184128402.1">
    <property type="nucleotide sequence ID" value="NZ_JACHKT010000001.1"/>
</dbReference>
<dbReference type="InterPro" id="IPR050808">
    <property type="entry name" value="Phage_Integrase"/>
</dbReference>
<dbReference type="Pfam" id="PF00589">
    <property type="entry name" value="Phage_integrase"/>
    <property type="match status" value="1"/>
</dbReference>
<dbReference type="Pfam" id="PF22022">
    <property type="entry name" value="Phage_int_M"/>
    <property type="match status" value="1"/>
</dbReference>
<accession>A0A841EGK9</accession>
<name>A0A841EGK9_9BACT</name>
<dbReference type="Proteomes" id="UP000524404">
    <property type="component" value="Unassembled WGS sequence"/>
</dbReference>
<dbReference type="InterPro" id="IPR053876">
    <property type="entry name" value="Phage_int_M"/>
</dbReference>
<evidence type="ECO:0000313" key="7">
    <source>
        <dbReference type="Proteomes" id="UP000524404"/>
    </source>
</evidence>
<keyword evidence="3" id="KW-0238">DNA-binding</keyword>
<dbReference type="PROSITE" id="PS51898">
    <property type="entry name" value="TYR_RECOMBINASE"/>
    <property type="match status" value="1"/>
</dbReference>
<keyword evidence="7" id="KW-1185">Reference proteome</keyword>
<dbReference type="PANTHER" id="PTHR30629:SF2">
    <property type="entry name" value="PROPHAGE INTEGRASE INTS-RELATED"/>
    <property type="match status" value="1"/>
</dbReference>
<dbReference type="InterPro" id="IPR011010">
    <property type="entry name" value="DNA_brk_join_enz"/>
</dbReference>
<dbReference type="SUPFAM" id="SSF56349">
    <property type="entry name" value="DNA breaking-rejoining enzymes"/>
    <property type="match status" value="1"/>
</dbReference>